<evidence type="ECO:0000259" key="8">
    <source>
        <dbReference type="PROSITE" id="PS50928"/>
    </source>
</evidence>
<comment type="similarity">
    <text evidence="7">Belongs to the binding-protein-dependent transport system permease family.</text>
</comment>
<feature type="transmembrane region" description="Helical" evidence="7">
    <location>
        <begin position="20"/>
        <end position="38"/>
    </location>
</feature>
<evidence type="ECO:0000256" key="7">
    <source>
        <dbReference type="RuleBase" id="RU363032"/>
    </source>
</evidence>
<dbReference type="EMBL" id="AEJF01000095">
    <property type="protein sequence ID" value="KLU25287.1"/>
    <property type="molecule type" value="Genomic_DNA"/>
</dbReference>
<dbReference type="GO" id="GO:0055085">
    <property type="term" value="P:transmembrane transport"/>
    <property type="evidence" value="ECO:0007669"/>
    <property type="project" value="InterPro"/>
</dbReference>
<dbReference type="GO" id="GO:0005886">
    <property type="term" value="C:plasma membrane"/>
    <property type="evidence" value="ECO:0007669"/>
    <property type="project" value="UniProtKB-SubCell"/>
</dbReference>
<feature type="domain" description="ABC transmembrane type-1" evidence="8">
    <location>
        <begin position="108"/>
        <end position="323"/>
    </location>
</feature>
<dbReference type="Pfam" id="PF00528">
    <property type="entry name" value="BPD_transp_1"/>
    <property type="match status" value="1"/>
</dbReference>
<organism evidence="9 10">
    <name type="scientific">Caballeronia mineralivorans PML1(12)</name>
    <dbReference type="NCBI Taxonomy" id="908627"/>
    <lineage>
        <taxon>Bacteria</taxon>
        <taxon>Pseudomonadati</taxon>
        <taxon>Pseudomonadota</taxon>
        <taxon>Betaproteobacteria</taxon>
        <taxon>Burkholderiales</taxon>
        <taxon>Burkholderiaceae</taxon>
        <taxon>Caballeronia</taxon>
    </lineage>
</organism>
<name>A0A0J1CXK7_9BURK</name>
<keyword evidence="3" id="KW-1003">Cell membrane</keyword>
<feature type="transmembrane region" description="Helical" evidence="7">
    <location>
        <begin position="200"/>
        <end position="218"/>
    </location>
</feature>
<evidence type="ECO:0000256" key="5">
    <source>
        <dbReference type="ARBA" id="ARBA00022989"/>
    </source>
</evidence>
<dbReference type="InterPro" id="IPR045621">
    <property type="entry name" value="BPD_transp_1_N"/>
</dbReference>
<evidence type="ECO:0000313" key="10">
    <source>
        <dbReference type="Proteomes" id="UP000035963"/>
    </source>
</evidence>
<feature type="transmembrane region" description="Helical" evidence="7">
    <location>
        <begin position="300"/>
        <end position="326"/>
    </location>
</feature>
<dbReference type="Proteomes" id="UP000035963">
    <property type="component" value="Unassembled WGS sequence"/>
</dbReference>
<feature type="transmembrane region" description="Helical" evidence="7">
    <location>
        <begin position="258"/>
        <end position="280"/>
    </location>
</feature>
<protein>
    <submittedName>
        <fullName evidence="9">ABC transporter permease</fullName>
    </submittedName>
</protein>
<evidence type="ECO:0000256" key="3">
    <source>
        <dbReference type="ARBA" id="ARBA00022475"/>
    </source>
</evidence>
<dbReference type="Pfam" id="PF19300">
    <property type="entry name" value="BPD_transp_1_N"/>
    <property type="match status" value="1"/>
</dbReference>
<evidence type="ECO:0000313" key="9">
    <source>
        <dbReference type="EMBL" id="KLU25287.1"/>
    </source>
</evidence>
<dbReference type="PATRIC" id="fig|908627.4.peg.3499"/>
<evidence type="ECO:0000256" key="4">
    <source>
        <dbReference type="ARBA" id="ARBA00022692"/>
    </source>
</evidence>
<dbReference type="InterPro" id="IPR000515">
    <property type="entry name" value="MetI-like"/>
</dbReference>
<keyword evidence="2 7" id="KW-0813">Transport</keyword>
<comment type="subcellular location">
    <subcellularLocation>
        <location evidence="1 7">Cell membrane</location>
        <topology evidence="1 7">Multi-pass membrane protein</topology>
    </subcellularLocation>
</comment>
<dbReference type="PROSITE" id="PS50928">
    <property type="entry name" value="ABC_TM1"/>
    <property type="match status" value="1"/>
</dbReference>
<dbReference type="Gene3D" id="1.10.3720.10">
    <property type="entry name" value="MetI-like"/>
    <property type="match status" value="1"/>
</dbReference>
<accession>A0A0J1CXK7</accession>
<keyword evidence="10" id="KW-1185">Reference proteome</keyword>
<dbReference type="SUPFAM" id="SSF161098">
    <property type="entry name" value="MetI-like"/>
    <property type="match status" value="1"/>
</dbReference>
<dbReference type="CDD" id="cd06261">
    <property type="entry name" value="TM_PBP2"/>
    <property type="match status" value="1"/>
</dbReference>
<feature type="transmembrane region" description="Helical" evidence="7">
    <location>
        <begin position="112"/>
        <end position="132"/>
    </location>
</feature>
<proteinExistence type="inferred from homology"/>
<evidence type="ECO:0000256" key="6">
    <source>
        <dbReference type="ARBA" id="ARBA00023136"/>
    </source>
</evidence>
<dbReference type="InterPro" id="IPR035906">
    <property type="entry name" value="MetI-like_sf"/>
</dbReference>
<gene>
    <name evidence="9" type="ORF">EOS_15690</name>
</gene>
<evidence type="ECO:0000256" key="2">
    <source>
        <dbReference type="ARBA" id="ARBA00022448"/>
    </source>
</evidence>
<keyword evidence="6 7" id="KW-0472">Membrane</keyword>
<dbReference type="PANTHER" id="PTHR43163:SF9">
    <property type="entry name" value="ABC TRANSPORTER PERMEASE PROTEIN"/>
    <property type="match status" value="1"/>
</dbReference>
<reference evidence="9 10" key="1">
    <citation type="journal article" date="2015" name="Genome Announc.">
        <title>Draft Genome Sequence of Burkholderia sp. Strain PML1(12), an Ectomycorrhizosphere-Inhabiting Bacterium with Effective Mineral-Weathering Ability.</title>
        <authorList>
            <person name="Uroz S."/>
            <person name="Oger P."/>
        </authorList>
    </citation>
    <scope>NUCLEOTIDE SEQUENCE [LARGE SCALE GENOMIC DNA]</scope>
    <source>
        <strain evidence="10">PML1(12)</strain>
    </source>
</reference>
<feature type="transmembrane region" description="Helical" evidence="7">
    <location>
        <begin position="144"/>
        <end position="168"/>
    </location>
</feature>
<keyword evidence="5 7" id="KW-1133">Transmembrane helix</keyword>
<evidence type="ECO:0000256" key="1">
    <source>
        <dbReference type="ARBA" id="ARBA00004651"/>
    </source>
</evidence>
<sequence length="334" mass="36536">MQLTSGIAGRIAGRRVRRRLIQLVLVLLGTTVLNFVLLKLMPGDLVDVIASESGNVSPQYVAQLREAYGLNHSVAWQLLHYVGHALRLDLGFSFRFGEPVATLIFERLPATLVLIGTALVISVLLGVLLGVLAARRPHGFVDTLLSTLATLGYSAPMFWTALMLIVVFGVHLEWLPIGGIVDTNIAHHGFGLLLDRLRHLVLPAATLVLYYVAVFARLSRASMIETLQEEFIRTARAKGGRPWYVVTHHALRHAVLPVLTMLGLQSSALLGGSIIVETVFGWPGLGQLSFEAIKSRDVNLLVGVLLLSAVLVVVLNLIVDLLYGLIDPRTRHRQ</sequence>
<dbReference type="PANTHER" id="PTHR43163">
    <property type="entry name" value="DIPEPTIDE TRANSPORT SYSTEM PERMEASE PROTEIN DPPB-RELATED"/>
    <property type="match status" value="1"/>
</dbReference>
<comment type="caution">
    <text evidence="9">The sequence shown here is derived from an EMBL/GenBank/DDBJ whole genome shotgun (WGS) entry which is preliminary data.</text>
</comment>
<dbReference type="AlphaFoldDB" id="A0A0J1CXK7"/>
<keyword evidence="4 7" id="KW-0812">Transmembrane</keyword>